<proteinExistence type="inferred from homology"/>
<dbReference type="Gene3D" id="3.40.140.100">
    <property type="entry name" value="Ubiquitin-like modifier-activating enzyme ATG7 C-terminal domain"/>
    <property type="match status" value="1"/>
</dbReference>
<dbReference type="InterPro" id="IPR000594">
    <property type="entry name" value="ThiF_NAD_FAD-bd"/>
</dbReference>
<dbReference type="GO" id="GO:0000045">
    <property type="term" value="P:autophagosome assembly"/>
    <property type="evidence" value="ECO:0007669"/>
    <property type="project" value="TreeGrafter"/>
</dbReference>
<name>A0AAX4JR56_9TREE</name>
<keyword evidence="4 7" id="KW-0653">Protein transport</keyword>
<evidence type="ECO:0000256" key="5">
    <source>
        <dbReference type="ARBA" id="ARBA00023006"/>
    </source>
</evidence>
<dbReference type="InterPro" id="IPR032197">
    <property type="entry name" value="Atg7_N"/>
</dbReference>
<dbReference type="EMBL" id="CP144099">
    <property type="protein sequence ID" value="WWC87192.1"/>
    <property type="molecule type" value="Genomic_DNA"/>
</dbReference>
<dbReference type="Pfam" id="PF16420">
    <property type="entry name" value="ATG7_N"/>
    <property type="match status" value="1"/>
</dbReference>
<dbReference type="GO" id="GO:0019779">
    <property type="term" value="F:Atg8 activating enzyme activity"/>
    <property type="evidence" value="ECO:0007669"/>
    <property type="project" value="TreeGrafter"/>
</dbReference>
<dbReference type="GO" id="GO:0000407">
    <property type="term" value="C:phagophore assembly site"/>
    <property type="evidence" value="ECO:0007669"/>
    <property type="project" value="UniProtKB-SubCell"/>
</dbReference>
<dbReference type="PANTHER" id="PTHR10953">
    <property type="entry name" value="UBIQUITIN-ACTIVATING ENZYME E1"/>
    <property type="match status" value="1"/>
</dbReference>
<feature type="domain" description="Ubiquitin-like modifier-activating enzyme Atg7 N-terminal" evidence="9">
    <location>
        <begin position="4"/>
        <end position="314"/>
    </location>
</feature>
<dbReference type="Proteomes" id="UP001355207">
    <property type="component" value="Chromosome 2"/>
</dbReference>
<keyword evidence="5 7" id="KW-0072">Autophagy</keyword>
<dbReference type="InterPro" id="IPR042522">
    <property type="entry name" value="Atg7_N_1"/>
</dbReference>
<dbReference type="InterPro" id="IPR042523">
    <property type="entry name" value="Atg7_N_2"/>
</dbReference>
<dbReference type="GO" id="GO:0032446">
    <property type="term" value="P:protein modification by small protein conjugation"/>
    <property type="evidence" value="ECO:0007669"/>
    <property type="project" value="TreeGrafter"/>
</dbReference>
<feature type="domain" description="THIF-type NAD/FAD binding fold" evidence="8">
    <location>
        <begin position="333"/>
        <end position="563"/>
    </location>
</feature>
<dbReference type="GO" id="GO:0006995">
    <property type="term" value="P:cellular response to nitrogen starvation"/>
    <property type="evidence" value="ECO:0007669"/>
    <property type="project" value="TreeGrafter"/>
</dbReference>
<keyword evidence="11" id="KW-1185">Reference proteome</keyword>
<dbReference type="GO" id="GO:0019778">
    <property type="term" value="F:Atg12 activating enzyme activity"/>
    <property type="evidence" value="ECO:0007669"/>
    <property type="project" value="TreeGrafter"/>
</dbReference>
<evidence type="ECO:0000256" key="1">
    <source>
        <dbReference type="ARBA" id="ARBA00010931"/>
    </source>
</evidence>
<evidence type="ECO:0000256" key="4">
    <source>
        <dbReference type="ARBA" id="ARBA00022927"/>
    </source>
</evidence>
<evidence type="ECO:0000256" key="3">
    <source>
        <dbReference type="ARBA" id="ARBA00022448"/>
    </source>
</evidence>
<dbReference type="RefSeq" id="XP_066073955.1">
    <property type="nucleotide sequence ID" value="XM_066217858.1"/>
</dbReference>
<dbReference type="FunFam" id="3.40.50.720:FF:000243">
    <property type="entry name" value="Ubiquitin-like modifier-activating enzyme ATG7"/>
    <property type="match status" value="1"/>
</dbReference>
<dbReference type="GeneID" id="91092750"/>
<keyword evidence="7" id="KW-0833">Ubl conjugation pathway</keyword>
<comment type="subcellular location">
    <subcellularLocation>
        <location evidence="7">Cytoplasm</location>
    </subcellularLocation>
    <subcellularLocation>
        <location evidence="7">Preautophagosomal structure</location>
    </subcellularLocation>
</comment>
<comment type="subunit">
    <text evidence="7">Homodimer.</text>
</comment>
<protein>
    <recommendedName>
        <fullName evidence="2 7">Ubiquitin-like modifier-activating enzyme ATG7</fullName>
    </recommendedName>
    <alternativeName>
        <fullName evidence="7">Autophagy-related protein 7</fullName>
    </alternativeName>
</protein>
<dbReference type="NCBIfam" id="TIGR01381">
    <property type="entry name" value="E1_like_apg7"/>
    <property type="match status" value="1"/>
</dbReference>
<keyword evidence="3 7" id="KW-0813">Transport</keyword>
<organism evidence="10 11">
    <name type="scientific">Kwoniella dendrophila CBS 6074</name>
    <dbReference type="NCBI Taxonomy" id="1295534"/>
    <lineage>
        <taxon>Eukaryota</taxon>
        <taxon>Fungi</taxon>
        <taxon>Dikarya</taxon>
        <taxon>Basidiomycota</taxon>
        <taxon>Agaricomycotina</taxon>
        <taxon>Tremellomycetes</taxon>
        <taxon>Tremellales</taxon>
        <taxon>Cryptococcaceae</taxon>
        <taxon>Kwoniella</taxon>
    </lineage>
</organism>
<feature type="active site" description="Glycyl thioester intermediate" evidence="6">
    <location>
        <position position="535"/>
    </location>
</feature>
<sequence>MPILQFQPLSSQPTPAFWTALTSHKLDKAKLNDEEQWIDGWLEEGRLIQDLHVATDQESAIAHIDGSISIGGNAFGEASESRPVGTIPVIGVLKNYNTIEEFRKTENKKALFDSVVTKIVDSFKSEQPVLNPFLAVTFADLKKYTYHYWFAFPAIVATPAWTIDSDVLIPLDEANVQELRDLEAKLTGKDNNKDGAFLVKGSSGTREVAPLHTYKEFFANIPPDEVTIAFHDSSSTENSVGWSLRNILYYLNSTFAMKEVRVICLRQSNASRSATIRLPANQASPTNTAISAVGWERTKGGKLASRVADLGPMMNPTKLAEQAVDLNLKLMKWRIAPALDLDGIAGTKCLLLGAGTLGCYVARSLMAWGVRQITFVDSGKVSFSNPVRQPLFRFEDCLNGGQPKAACAAERLKEIFPGVNATGHTMNIPMPGHPIPPSLHDSTRQEVEKLEKLIQQHDAVFLLMDSRESRWLPTLLGIDQNKIVINAALGFDTYLVMRHGAVAKTADEKQLGCYYCNDVVAPTDSLTDRSLDQMCTVTRPGVAPLAAASAVELLVSLIQHPLQVHAPAYIPSTTSDTQHAGVLGEVPHQIRGSLNQWRTLTVAGPAYNQCTACSSAVVNMYRQEGIQWLLSIFDRAEILEEVTGLSELHHDTELAMQHVDWAEDSEDDI</sequence>
<comment type="function">
    <text evidence="7">E1-like activating enzyme involved in the 2 ubiquitin-like systems required for cytoplasm to vacuole transport (Cvt) and autophagy. Activates ATG12 for its conjugation with ATG5 and ATG8 for its conjugation with phosphatidylethanolamine. Both systems are needed for the ATG8 association to Cvt vesicles and autophagosomes membranes. Autophagy is essential for maintenance of amino acid levels and protein synthesis under nitrogen starvation. Required for selective autophagic degradation of the nucleus (nucleophagy) as well as for mitophagy which contributes to regulate mitochondrial quantity and quality by eliminating the mitochondria to a basal level to fulfill cellular energy requirements and preventing excess ROS production.</text>
</comment>
<dbReference type="PANTHER" id="PTHR10953:SF3">
    <property type="entry name" value="UBIQUITIN-LIKE MODIFIER-ACTIVATING ENZYME ATG7"/>
    <property type="match status" value="1"/>
</dbReference>
<keyword evidence="7" id="KW-0963">Cytoplasm</keyword>
<dbReference type="GO" id="GO:0000422">
    <property type="term" value="P:autophagy of mitochondrion"/>
    <property type="evidence" value="ECO:0007669"/>
    <property type="project" value="TreeGrafter"/>
</dbReference>
<dbReference type="Gene3D" id="3.40.50.720">
    <property type="entry name" value="NAD(P)-binding Rossmann-like Domain"/>
    <property type="match status" value="1"/>
</dbReference>
<evidence type="ECO:0000259" key="9">
    <source>
        <dbReference type="Pfam" id="PF16420"/>
    </source>
</evidence>
<comment type="similarity">
    <text evidence="1 7">Belongs to the ATG7 family.</text>
</comment>
<dbReference type="InterPro" id="IPR035985">
    <property type="entry name" value="Ubiquitin-activating_enz"/>
</dbReference>
<evidence type="ECO:0000256" key="2">
    <source>
        <dbReference type="ARBA" id="ARBA00017647"/>
    </source>
</evidence>
<evidence type="ECO:0000313" key="11">
    <source>
        <dbReference type="Proteomes" id="UP001355207"/>
    </source>
</evidence>
<dbReference type="SUPFAM" id="SSF69572">
    <property type="entry name" value="Activating enzymes of the ubiquitin-like proteins"/>
    <property type="match status" value="1"/>
</dbReference>
<evidence type="ECO:0000256" key="7">
    <source>
        <dbReference type="RuleBase" id="RU366022"/>
    </source>
</evidence>
<dbReference type="Gene3D" id="3.40.140.70">
    <property type="entry name" value="Ubiquitin-like modifier-activating enzyme ATG7 N-terminal domain"/>
    <property type="match status" value="1"/>
</dbReference>
<dbReference type="InterPro" id="IPR006285">
    <property type="entry name" value="Atg7"/>
</dbReference>
<dbReference type="Pfam" id="PF00899">
    <property type="entry name" value="ThiF"/>
    <property type="match status" value="1"/>
</dbReference>
<dbReference type="GO" id="GO:0034727">
    <property type="term" value="P:piecemeal microautophagy of the nucleus"/>
    <property type="evidence" value="ECO:0007669"/>
    <property type="project" value="TreeGrafter"/>
</dbReference>
<reference evidence="10 11" key="1">
    <citation type="submission" date="2024-01" db="EMBL/GenBank/DDBJ databases">
        <title>Comparative genomics of Cryptococcus and Kwoniella reveals pathogenesis evolution and contrasting modes of karyotype evolution via chromosome fusion or intercentromeric recombination.</title>
        <authorList>
            <person name="Coelho M.A."/>
            <person name="David-Palma M."/>
            <person name="Shea T."/>
            <person name="Bowers K."/>
            <person name="McGinley-Smith S."/>
            <person name="Mohammad A.W."/>
            <person name="Gnirke A."/>
            <person name="Yurkov A.M."/>
            <person name="Nowrousian M."/>
            <person name="Sun S."/>
            <person name="Cuomo C.A."/>
            <person name="Heitman J."/>
        </authorList>
    </citation>
    <scope>NUCLEOTIDE SEQUENCE [LARGE SCALE GENOMIC DNA]</scope>
    <source>
        <strain evidence="10 11">CBS 6074</strain>
    </source>
</reference>
<accession>A0AAX4JR56</accession>
<dbReference type="InterPro" id="IPR045886">
    <property type="entry name" value="ThiF/MoeB/HesA"/>
</dbReference>
<evidence type="ECO:0000313" key="10">
    <source>
        <dbReference type="EMBL" id="WWC87192.1"/>
    </source>
</evidence>
<evidence type="ECO:0000259" key="8">
    <source>
        <dbReference type="Pfam" id="PF00899"/>
    </source>
</evidence>
<dbReference type="CDD" id="cd01486">
    <property type="entry name" value="Apg7"/>
    <property type="match status" value="1"/>
</dbReference>
<dbReference type="AlphaFoldDB" id="A0AAX4JR56"/>
<evidence type="ECO:0000256" key="6">
    <source>
        <dbReference type="PIRSR" id="PIRSR606285-1"/>
    </source>
</evidence>
<gene>
    <name evidence="10" type="ORF">L201_002078</name>
</gene>
<dbReference type="GO" id="GO:0015031">
    <property type="term" value="P:protein transport"/>
    <property type="evidence" value="ECO:0007669"/>
    <property type="project" value="UniProtKB-UniRule"/>
</dbReference>